<keyword evidence="3 5" id="KW-1133">Transmembrane helix</keyword>
<evidence type="ECO:0000256" key="1">
    <source>
        <dbReference type="ARBA" id="ARBA00004370"/>
    </source>
</evidence>
<dbReference type="InterPro" id="IPR017452">
    <property type="entry name" value="GPCR_Rhodpsn_7TM"/>
</dbReference>
<dbReference type="AlphaFoldDB" id="A0A183UUK1"/>
<dbReference type="GO" id="GO:0016020">
    <property type="term" value="C:membrane"/>
    <property type="evidence" value="ECO:0007669"/>
    <property type="project" value="UniProtKB-SubCell"/>
</dbReference>
<evidence type="ECO:0000256" key="3">
    <source>
        <dbReference type="ARBA" id="ARBA00022989"/>
    </source>
</evidence>
<evidence type="ECO:0000259" key="6">
    <source>
        <dbReference type="PROSITE" id="PS50262"/>
    </source>
</evidence>
<evidence type="ECO:0000256" key="5">
    <source>
        <dbReference type="SAM" id="Phobius"/>
    </source>
</evidence>
<keyword evidence="2 5" id="KW-0812">Transmembrane</keyword>
<keyword evidence="4 5" id="KW-0472">Membrane</keyword>
<dbReference type="InterPro" id="IPR052954">
    <property type="entry name" value="GPCR-Ligand_Int"/>
</dbReference>
<organism evidence="8 9">
    <name type="scientific">Toxocara canis</name>
    <name type="common">Canine roundworm</name>
    <dbReference type="NCBI Taxonomy" id="6265"/>
    <lineage>
        <taxon>Eukaryota</taxon>
        <taxon>Metazoa</taxon>
        <taxon>Ecdysozoa</taxon>
        <taxon>Nematoda</taxon>
        <taxon>Chromadorea</taxon>
        <taxon>Rhabditida</taxon>
        <taxon>Spirurina</taxon>
        <taxon>Ascaridomorpha</taxon>
        <taxon>Ascaridoidea</taxon>
        <taxon>Toxocaridae</taxon>
        <taxon>Toxocara</taxon>
    </lineage>
</organism>
<reference evidence="7 8" key="2">
    <citation type="submission" date="2018-11" db="EMBL/GenBank/DDBJ databases">
        <authorList>
            <consortium name="Pathogen Informatics"/>
        </authorList>
    </citation>
    <scope>NUCLEOTIDE SEQUENCE [LARGE SCALE GENOMIC DNA]</scope>
</reference>
<evidence type="ECO:0000313" key="7">
    <source>
        <dbReference type="EMBL" id="VDM43492.1"/>
    </source>
</evidence>
<gene>
    <name evidence="7" type="ORF">TCNE_LOCUS12171</name>
</gene>
<proteinExistence type="predicted"/>
<accession>A0A183UUK1</accession>
<evidence type="ECO:0000313" key="8">
    <source>
        <dbReference type="Proteomes" id="UP000050794"/>
    </source>
</evidence>
<dbReference type="WBParaSite" id="TCNE_0001217101-mRNA-1">
    <property type="protein sequence ID" value="TCNE_0001217101-mRNA-1"/>
    <property type="gene ID" value="TCNE_0001217101"/>
</dbReference>
<evidence type="ECO:0000256" key="2">
    <source>
        <dbReference type="ARBA" id="ARBA00022692"/>
    </source>
</evidence>
<feature type="transmembrane region" description="Helical" evidence="5">
    <location>
        <begin position="53"/>
        <end position="74"/>
    </location>
</feature>
<feature type="transmembrane region" description="Helical" evidence="5">
    <location>
        <begin position="26"/>
        <end position="46"/>
    </location>
</feature>
<dbReference type="Proteomes" id="UP000050794">
    <property type="component" value="Unassembled WGS sequence"/>
</dbReference>
<dbReference type="PANTHER" id="PTHR46641">
    <property type="entry name" value="FMRFAMIDE RECEPTOR-RELATED"/>
    <property type="match status" value="1"/>
</dbReference>
<name>A0A183UUK1_TOXCA</name>
<dbReference type="EMBL" id="UYWY01021144">
    <property type="protein sequence ID" value="VDM43492.1"/>
    <property type="molecule type" value="Genomic_DNA"/>
</dbReference>
<feature type="transmembrane region" description="Helical" evidence="5">
    <location>
        <begin position="94"/>
        <end position="115"/>
    </location>
</feature>
<dbReference type="Gene3D" id="1.20.1070.10">
    <property type="entry name" value="Rhodopsin 7-helix transmembrane proteins"/>
    <property type="match status" value="1"/>
</dbReference>
<dbReference type="SUPFAM" id="SSF81321">
    <property type="entry name" value="Family A G protein-coupled receptor-like"/>
    <property type="match status" value="1"/>
</dbReference>
<evidence type="ECO:0000256" key="4">
    <source>
        <dbReference type="ARBA" id="ARBA00023136"/>
    </source>
</evidence>
<keyword evidence="8" id="KW-1185">Reference proteome</keyword>
<dbReference type="PROSITE" id="PS50262">
    <property type="entry name" value="G_PROTEIN_RECEP_F1_2"/>
    <property type="match status" value="1"/>
</dbReference>
<evidence type="ECO:0000313" key="9">
    <source>
        <dbReference type="WBParaSite" id="TCNE_0001217101-mRNA-1"/>
    </source>
</evidence>
<protein>
    <submittedName>
        <fullName evidence="9">G_PROTEIN_RECEP_F1_2 domain-containing protein</fullName>
    </submittedName>
</protein>
<feature type="transmembrane region" description="Helical" evidence="5">
    <location>
        <begin position="200"/>
        <end position="227"/>
    </location>
</feature>
<feature type="transmembrane region" description="Helical" evidence="5">
    <location>
        <begin position="146"/>
        <end position="166"/>
    </location>
</feature>
<feature type="domain" description="G-protein coupled receptors family 1 profile" evidence="6">
    <location>
        <begin position="37"/>
        <end position="227"/>
    </location>
</feature>
<comment type="subcellular location">
    <subcellularLocation>
        <location evidence="1">Membrane</location>
    </subcellularLocation>
</comment>
<reference evidence="9" key="1">
    <citation type="submission" date="2016-06" db="UniProtKB">
        <authorList>
            <consortium name="WormBaseParasite"/>
        </authorList>
    </citation>
    <scope>IDENTIFICATION</scope>
</reference>
<dbReference type="PANTHER" id="PTHR46641:SF9">
    <property type="entry name" value="G-PROTEIN COUPLED RECEPTORS FAMILY 1 PROFILE DOMAIN-CONTAINING PROTEIN"/>
    <property type="match status" value="1"/>
</dbReference>
<sequence length="391" mass="44810">MANSGHISNCSISDVSILADTIDGPITTVVVLLGVIGNGYSTRVLLKTHINSSMVVSLTSLAIWDIALLVSSFVHHSLASNARLFYTEMAELNSLAASLNGLVVFSYITATWMLIEVTARRFAAVARPWISFSIGKRRRRFTDIRSSLSVARTPFMIAVFAAIISLPASFEYRTVACLRNSKYTTQVEETEVLRNPLYRFAFRLLLMALLKTFGPFIIIIPLTFATLSEYRRSLQRRAIILLEQKLFSLRDSDRDKANSLQVKPFFCFHMPIIAYVNLQMIQLHACVDTTGFYVNYFYRFLQQSPVFVTCEHPQTPNSYCAVLVIAEKRLIHRRDRPVHFFFQVRWDFCREPSRDDMASPICSRFSAYARTMRQRIWRFKKKSNSFIPQIG</sequence>